<gene>
    <name evidence="2" type="ORF">ACFOMF_02835</name>
</gene>
<dbReference type="Pfam" id="PF12836">
    <property type="entry name" value="HHH_3"/>
    <property type="match status" value="1"/>
</dbReference>
<accession>A0ABV7T2M8</accession>
<dbReference type="InterPro" id="IPR004509">
    <property type="entry name" value="Competence_ComEA_HhH"/>
</dbReference>
<organism evidence="2 3">
    <name type="scientific">Stutzerimonas tarimensis</name>
    <dbReference type="NCBI Taxonomy" id="1507735"/>
    <lineage>
        <taxon>Bacteria</taxon>
        <taxon>Pseudomonadati</taxon>
        <taxon>Pseudomonadota</taxon>
        <taxon>Gammaproteobacteria</taxon>
        <taxon>Pseudomonadales</taxon>
        <taxon>Pseudomonadaceae</taxon>
        <taxon>Stutzerimonas</taxon>
    </lineage>
</organism>
<dbReference type="PANTHER" id="PTHR21180">
    <property type="entry name" value="ENDONUCLEASE/EXONUCLEASE/PHOSPHATASE FAMILY DOMAIN-CONTAINING PROTEIN 1"/>
    <property type="match status" value="1"/>
</dbReference>
<feature type="signal peptide" evidence="1">
    <location>
        <begin position="1"/>
        <end position="23"/>
    </location>
</feature>
<protein>
    <submittedName>
        <fullName evidence="2">ComEA family DNA-binding protein</fullName>
    </submittedName>
</protein>
<evidence type="ECO:0000256" key="1">
    <source>
        <dbReference type="SAM" id="SignalP"/>
    </source>
</evidence>
<dbReference type="EMBL" id="JBHRXZ010000003">
    <property type="protein sequence ID" value="MFC3606723.1"/>
    <property type="molecule type" value="Genomic_DNA"/>
</dbReference>
<dbReference type="InterPro" id="IPR051675">
    <property type="entry name" value="Endo/Exo/Phosphatase_dom_1"/>
</dbReference>
<dbReference type="NCBIfam" id="TIGR00426">
    <property type="entry name" value="competence protein ComEA helix-hairpin-helix repeat region"/>
    <property type="match status" value="1"/>
</dbReference>
<dbReference type="GO" id="GO:0003677">
    <property type="term" value="F:DNA binding"/>
    <property type="evidence" value="ECO:0007669"/>
    <property type="project" value="UniProtKB-KW"/>
</dbReference>
<sequence>MRKSLITAVAFSLLSAFTAPVFAETQAAPAAVVAAGPSINLNTADAATLSQALTGIGAAKAEAIVAHRDANGPFTSVDDLLEVKGIGSSTLEKNRARLTVD</sequence>
<keyword evidence="2" id="KW-0238">DNA-binding</keyword>
<reference evidence="3" key="1">
    <citation type="journal article" date="2019" name="Int. J. Syst. Evol. Microbiol.">
        <title>The Global Catalogue of Microorganisms (GCM) 10K type strain sequencing project: providing services to taxonomists for standard genome sequencing and annotation.</title>
        <authorList>
            <consortium name="The Broad Institute Genomics Platform"/>
            <consortium name="The Broad Institute Genome Sequencing Center for Infectious Disease"/>
            <person name="Wu L."/>
            <person name="Ma J."/>
        </authorList>
    </citation>
    <scope>NUCLEOTIDE SEQUENCE [LARGE SCALE GENOMIC DNA]</scope>
    <source>
        <strain evidence="3">KCTC 42447</strain>
    </source>
</reference>
<comment type="caution">
    <text evidence="2">The sequence shown here is derived from an EMBL/GenBank/DDBJ whole genome shotgun (WGS) entry which is preliminary data.</text>
</comment>
<evidence type="ECO:0000313" key="3">
    <source>
        <dbReference type="Proteomes" id="UP001595630"/>
    </source>
</evidence>
<dbReference type="Gene3D" id="1.10.150.280">
    <property type="entry name" value="AF1531-like domain"/>
    <property type="match status" value="1"/>
</dbReference>
<dbReference type="Proteomes" id="UP001595630">
    <property type="component" value="Unassembled WGS sequence"/>
</dbReference>
<keyword evidence="3" id="KW-1185">Reference proteome</keyword>
<dbReference type="SUPFAM" id="SSF47781">
    <property type="entry name" value="RuvA domain 2-like"/>
    <property type="match status" value="1"/>
</dbReference>
<proteinExistence type="predicted"/>
<keyword evidence="1" id="KW-0732">Signal</keyword>
<feature type="chain" id="PRO_5047381281" evidence="1">
    <location>
        <begin position="24"/>
        <end position="101"/>
    </location>
</feature>
<dbReference type="PANTHER" id="PTHR21180:SF32">
    <property type="entry name" value="ENDONUCLEASE_EXONUCLEASE_PHOSPHATASE FAMILY DOMAIN-CONTAINING PROTEIN 1"/>
    <property type="match status" value="1"/>
</dbReference>
<dbReference type="RefSeq" id="WP_386360997.1">
    <property type="nucleotide sequence ID" value="NZ_JBHRXZ010000003.1"/>
</dbReference>
<name>A0ABV7T2M8_9GAMM</name>
<evidence type="ECO:0000313" key="2">
    <source>
        <dbReference type="EMBL" id="MFC3606723.1"/>
    </source>
</evidence>
<dbReference type="InterPro" id="IPR010994">
    <property type="entry name" value="RuvA_2-like"/>
</dbReference>